<organism evidence="8 9">
    <name type="scientific">Methylomonas rapida</name>
    <dbReference type="NCBI Taxonomy" id="2963939"/>
    <lineage>
        <taxon>Bacteria</taxon>
        <taxon>Pseudomonadati</taxon>
        <taxon>Pseudomonadota</taxon>
        <taxon>Gammaproteobacteria</taxon>
        <taxon>Methylococcales</taxon>
        <taxon>Methylococcaceae</taxon>
        <taxon>Methylomonas</taxon>
    </lineage>
</organism>
<keyword evidence="4 5" id="KW-0472">Membrane</keyword>
<dbReference type="Pfam" id="PF00005">
    <property type="entry name" value="ABC_tran"/>
    <property type="match status" value="1"/>
</dbReference>
<evidence type="ECO:0000313" key="8">
    <source>
        <dbReference type="EMBL" id="WAR46745.1"/>
    </source>
</evidence>
<keyword evidence="9" id="KW-1185">Reference proteome</keyword>
<dbReference type="InterPro" id="IPR011527">
    <property type="entry name" value="ABC1_TM_dom"/>
</dbReference>
<dbReference type="PANTHER" id="PTHR43394:SF4">
    <property type="entry name" value="TOXIN SECRETION ABC TRANSPORTER ATP-BINDING PROTEIN"/>
    <property type="match status" value="1"/>
</dbReference>
<keyword evidence="3 5" id="KW-1133">Transmembrane helix</keyword>
<comment type="subcellular location">
    <subcellularLocation>
        <location evidence="1">Cell membrane</location>
        <topology evidence="1">Multi-pass membrane protein</topology>
    </subcellularLocation>
</comment>
<dbReference type="PROSITE" id="PS50893">
    <property type="entry name" value="ABC_TRANSPORTER_2"/>
    <property type="match status" value="1"/>
</dbReference>
<evidence type="ECO:0000256" key="3">
    <source>
        <dbReference type="ARBA" id="ARBA00022989"/>
    </source>
</evidence>
<dbReference type="PROSITE" id="PS50929">
    <property type="entry name" value="ABC_TM1F"/>
    <property type="match status" value="1"/>
</dbReference>
<feature type="transmembrane region" description="Helical" evidence="5">
    <location>
        <begin position="58"/>
        <end position="83"/>
    </location>
</feature>
<evidence type="ECO:0000256" key="2">
    <source>
        <dbReference type="ARBA" id="ARBA00022692"/>
    </source>
</evidence>
<proteinExistence type="predicted"/>
<evidence type="ECO:0000259" key="7">
    <source>
        <dbReference type="PROSITE" id="PS50929"/>
    </source>
</evidence>
<keyword evidence="8" id="KW-0547">Nucleotide-binding</keyword>
<protein>
    <submittedName>
        <fullName evidence="8">ATP-binding cassette domain-containing protein</fullName>
    </submittedName>
</protein>
<accession>A0ABY7GQG8</accession>
<evidence type="ECO:0000256" key="1">
    <source>
        <dbReference type="ARBA" id="ARBA00004651"/>
    </source>
</evidence>
<dbReference type="InterPro" id="IPR036640">
    <property type="entry name" value="ABC1_TM_sf"/>
</dbReference>
<sequence length="555" mass="61423">MSARHPLERLQQLIHIEREDIGTLIAYGMGIGVMSLGMPVAVQALVNTIAFGALLQPLVVLTLILLVLLSFSNGLVALQFYVVEMLQRRLFVRFFGEAANRLQRATLASRDQQYLPELANRFFDVVTLQKSAATLLLETLSYVLQTLIGMILLAFYHPMLLAFDLFLIASLYVILFVMGKGAIPTVIEQSRNKYVAAAWLENIAANPLLGKNNMSAAFISTQTERIAKDYLHACVMHFRILSRQNLGALVLHTLANTALLGMGGWMVIERQLSLGQLIAAELVVNAMVYGLTRLGKTLDNFYELLASIDKIGYLIDLPQESTQGGETKPGHRPFKVEIQQLTMPEGFQLDVLKNLDLQLTAGDSLAISAGAERGTLLEALYGLRIPSGGRIFLDDQDLRDLSLGSLREQISLVRHAEVMDASIADNVAAGRNIELGEIRAALDKVGLLDDITSLADGINTRLYAHGVPLSPEQCLRLTLARAIAARPRLLLIDRSLDSMDQRWLPRLLNVLFAADNSWTLIIVSHEPRVISRCNRQARIRQGRLDMVLTKNGDLE</sequence>
<dbReference type="PANTHER" id="PTHR43394">
    <property type="entry name" value="ATP-DEPENDENT PERMEASE MDL1, MITOCHONDRIAL"/>
    <property type="match status" value="1"/>
</dbReference>
<feature type="transmembrane region" description="Helical" evidence="5">
    <location>
        <begin position="162"/>
        <end position="183"/>
    </location>
</feature>
<evidence type="ECO:0000256" key="4">
    <source>
        <dbReference type="ARBA" id="ARBA00023136"/>
    </source>
</evidence>
<keyword evidence="2 5" id="KW-0812">Transmembrane</keyword>
<dbReference type="InterPro" id="IPR027417">
    <property type="entry name" value="P-loop_NTPase"/>
</dbReference>
<feature type="transmembrane region" description="Helical" evidence="5">
    <location>
        <begin position="135"/>
        <end position="156"/>
    </location>
</feature>
<dbReference type="EMBL" id="CP113517">
    <property type="protein sequence ID" value="WAR46745.1"/>
    <property type="molecule type" value="Genomic_DNA"/>
</dbReference>
<gene>
    <name evidence="8" type="ORF">NM686_009590</name>
</gene>
<dbReference type="Gene3D" id="3.40.50.300">
    <property type="entry name" value="P-loop containing nucleotide triphosphate hydrolases"/>
    <property type="match status" value="1"/>
</dbReference>
<dbReference type="GO" id="GO:0005524">
    <property type="term" value="F:ATP binding"/>
    <property type="evidence" value="ECO:0007669"/>
    <property type="project" value="UniProtKB-KW"/>
</dbReference>
<feature type="domain" description="ABC transmembrane type-1" evidence="7">
    <location>
        <begin position="24"/>
        <end position="303"/>
    </location>
</feature>
<dbReference type="InterPro" id="IPR039421">
    <property type="entry name" value="Type_1_exporter"/>
</dbReference>
<feature type="transmembrane region" description="Helical" evidence="5">
    <location>
        <begin position="21"/>
        <end position="46"/>
    </location>
</feature>
<evidence type="ECO:0000259" key="6">
    <source>
        <dbReference type="PROSITE" id="PS50893"/>
    </source>
</evidence>
<dbReference type="RefSeq" id="WP_255187658.1">
    <property type="nucleotide sequence ID" value="NZ_CP113517.1"/>
</dbReference>
<feature type="domain" description="ABC transporter" evidence="6">
    <location>
        <begin position="336"/>
        <end position="555"/>
    </location>
</feature>
<dbReference type="SUPFAM" id="SSF52540">
    <property type="entry name" value="P-loop containing nucleoside triphosphate hydrolases"/>
    <property type="match status" value="1"/>
</dbReference>
<feature type="transmembrane region" description="Helical" evidence="5">
    <location>
        <begin position="246"/>
        <end position="268"/>
    </location>
</feature>
<evidence type="ECO:0000313" key="9">
    <source>
        <dbReference type="Proteomes" id="UP001162780"/>
    </source>
</evidence>
<dbReference type="Proteomes" id="UP001162780">
    <property type="component" value="Chromosome"/>
</dbReference>
<keyword evidence="8" id="KW-0067">ATP-binding</keyword>
<name>A0ABY7GQG8_9GAMM</name>
<dbReference type="InterPro" id="IPR003439">
    <property type="entry name" value="ABC_transporter-like_ATP-bd"/>
</dbReference>
<reference evidence="8" key="1">
    <citation type="submission" date="2022-11" db="EMBL/GenBank/DDBJ databases">
        <title>Methylomonas rapida sp. nov., Carotenoid-Producing Obligate Methanotrophs with High Growth Characteristics and Biotechnological Potential.</title>
        <authorList>
            <person name="Tikhonova E.N."/>
            <person name="Suleimanov R.Z."/>
            <person name="Miroshnikov K."/>
            <person name="Oshkin I.Y."/>
            <person name="Belova S.E."/>
            <person name="Danilova O.V."/>
            <person name="Ashikhmin A."/>
            <person name="Konopkin A."/>
            <person name="But S.Y."/>
            <person name="Khmelenina V.N."/>
            <person name="Kuznetsov N."/>
            <person name="Pimenov N.V."/>
            <person name="Dedysh S.N."/>
        </authorList>
    </citation>
    <scope>NUCLEOTIDE SEQUENCE</scope>
    <source>
        <strain evidence="8">MP1</strain>
    </source>
</reference>
<dbReference type="SUPFAM" id="SSF90123">
    <property type="entry name" value="ABC transporter transmembrane region"/>
    <property type="match status" value="1"/>
</dbReference>
<evidence type="ECO:0000256" key="5">
    <source>
        <dbReference type="SAM" id="Phobius"/>
    </source>
</evidence>
<dbReference type="Gene3D" id="1.20.1560.10">
    <property type="entry name" value="ABC transporter type 1, transmembrane domain"/>
    <property type="match status" value="1"/>
</dbReference>